<protein>
    <recommendedName>
        <fullName evidence="6">ABC transporter substrate-binding protein</fullName>
    </recommendedName>
</protein>
<evidence type="ECO:0000256" key="3">
    <source>
        <dbReference type="SAM" id="SignalP"/>
    </source>
</evidence>
<dbReference type="PANTHER" id="PTHR30006">
    <property type="entry name" value="THIAMINE-BINDING PERIPLASMIC PROTEIN-RELATED"/>
    <property type="match status" value="1"/>
</dbReference>
<dbReference type="CDD" id="cd13551">
    <property type="entry name" value="PBP2_Fbp_like_5"/>
    <property type="match status" value="1"/>
</dbReference>
<accession>D0BNC8</accession>
<dbReference type="InterPro" id="IPR006059">
    <property type="entry name" value="SBP"/>
</dbReference>
<dbReference type="GO" id="GO:0030288">
    <property type="term" value="C:outer membrane-bounded periplasmic space"/>
    <property type="evidence" value="ECO:0007669"/>
    <property type="project" value="TreeGrafter"/>
</dbReference>
<dbReference type="eggNOG" id="COG1840">
    <property type="taxonomic scope" value="Bacteria"/>
</dbReference>
<feature type="chain" id="PRO_5038374683" description="ABC transporter substrate-binding protein" evidence="3">
    <location>
        <begin position="22"/>
        <end position="357"/>
    </location>
</feature>
<dbReference type="STRING" id="626369.HMPREF0446_01463"/>
<dbReference type="PANTHER" id="PTHR30006:SF2">
    <property type="entry name" value="ABC TRANSPORTER SUBSTRATE-BINDING PROTEIN"/>
    <property type="match status" value="1"/>
</dbReference>
<dbReference type="Proteomes" id="UP000002939">
    <property type="component" value="Unassembled WGS sequence"/>
</dbReference>
<dbReference type="OrthoDB" id="179400at2"/>
<dbReference type="GO" id="GO:0015888">
    <property type="term" value="P:thiamine transport"/>
    <property type="evidence" value="ECO:0007669"/>
    <property type="project" value="TreeGrafter"/>
</dbReference>
<gene>
    <name evidence="4" type="ORF">HMPREF0446_01463</name>
</gene>
<evidence type="ECO:0008006" key="6">
    <source>
        <dbReference type="Google" id="ProtNLM"/>
    </source>
</evidence>
<dbReference type="Pfam" id="PF13416">
    <property type="entry name" value="SBP_bac_8"/>
    <property type="match status" value="1"/>
</dbReference>
<dbReference type="RefSeq" id="WP_006703739.1">
    <property type="nucleotide sequence ID" value="NZ_KI391971.1"/>
</dbReference>
<dbReference type="HOGENOM" id="CLU_026974_0_2_9"/>
<dbReference type="AlphaFoldDB" id="D0BNC8"/>
<dbReference type="SUPFAM" id="SSF53850">
    <property type="entry name" value="Periplasmic binding protein-like II"/>
    <property type="match status" value="1"/>
</dbReference>
<dbReference type="GO" id="GO:0030976">
    <property type="term" value="F:thiamine pyrophosphate binding"/>
    <property type="evidence" value="ECO:0007669"/>
    <property type="project" value="TreeGrafter"/>
</dbReference>
<comment type="caution">
    <text evidence="4">The sequence shown here is derived from an EMBL/GenBank/DDBJ whole genome shotgun (WGS) entry which is preliminary data.</text>
</comment>
<feature type="signal peptide" evidence="3">
    <location>
        <begin position="1"/>
        <end position="21"/>
    </location>
</feature>
<feature type="compositionally biased region" description="Low complexity" evidence="2">
    <location>
        <begin position="24"/>
        <end position="35"/>
    </location>
</feature>
<dbReference type="GO" id="GO:0030975">
    <property type="term" value="F:thiamine binding"/>
    <property type="evidence" value="ECO:0007669"/>
    <property type="project" value="TreeGrafter"/>
</dbReference>
<sequence>MKTKKFLSKLLTTVFTATALAACSSSTNPSSNSNSGADEKADKSQELVIYSNSVSNGRGDWLTAQAKEAGFNIRMVDIAGAQLADRVIAEKNNSVADMVFGIGAVDSNKLRDAKLLEQFKPDWFDKIDSSLADKDGFYNPVIVQPLVLVGNPEAKEMPKDWTELASKYKGQYSIYGLTGGTGRAIYASILVRYLDEKGDLGVSEKGWNVAKDYFANAYTLQKGESTVVKVLDKESPVQYGMIWGSGALVGQKEQNVEFKVMTPDVGVPFVTEQTMVLNTSKKKALAKEFINWFGQAKIQAEYSKNFGSIPANKDAVSELPEDTKKFVGQLKPQAIDWEVVGKYLDQWVEKAELEYVK</sequence>
<evidence type="ECO:0000256" key="1">
    <source>
        <dbReference type="ARBA" id="ARBA00022729"/>
    </source>
</evidence>
<reference evidence="4" key="1">
    <citation type="submission" date="2009-09" db="EMBL/GenBank/DDBJ databases">
        <authorList>
            <consortium name="The Broad Institute Genome Sequencing Platform"/>
            <person name="Ward D."/>
            <person name="Feldgarden M."/>
            <person name="Earl A."/>
            <person name="Young S.K."/>
            <person name="Zeng Q."/>
            <person name="Koehrsen M."/>
            <person name="Alvarado L."/>
            <person name="Berlin A."/>
            <person name="Bochicchio J."/>
            <person name="Borenstein D."/>
            <person name="Chapman S.B."/>
            <person name="Chen Z."/>
            <person name="Engels R."/>
            <person name="Freedman E."/>
            <person name="Gellesch M."/>
            <person name="Goldberg J."/>
            <person name="Griggs A."/>
            <person name="Gujja S."/>
            <person name="Heilman E."/>
            <person name="Heiman D."/>
            <person name="Hepburn T."/>
            <person name="Howarth C."/>
            <person name="Jen D."/>
            <person name="Larson L."/>
            <person name="Lewis B."/>
            <person name="Mehta T."/>
            <person name="Park D."/>
            <person name="Pearson M."/>
            <person name="Roberts A."/>
            <person name="Saif S."/>
            <person name="Shea T."/>
            <person name="Shenoy N."/>
            <person name="Sisk P."/>
            <person name="Stolte C."/>
            <person name="Sykes S."/>
            <person name="Thomson T."/>
            <person name="Walk T."/>
            <person name="White J."/>
            <person name="Yandava C."/>
            <person name="Sibley C.D."/>
            <person name="Field T.R."/>
            <person name="Grinwis M."/>
            <person name="Eshaghurshan C.S."/>
            <person name="Surette M.G."/>
            <person name="Haas B."/>
            <person name="Nusbaum C."/>
            <person name="Birren B."/>
        </authorList>
    </citation>
    <scope>NUCLEOTIDE SEQUENCE [LARGE SCALE GENOMIC DNA]</scope>
    <source>
        <strain evidence="4">ATCC 700633</strain>
    </source>
</reference>
<evidence type="ECO:0000313" key="5">
    <source>
        <dbReference type="Proteomes" id="UP000002939"/>
    </source>
</evidence>
<reference evidence="4" key="2">
    <citation type="submission" date="2011-10" db="EMBL/GenBank/DDBJ databases">
        <title>The Genome Sequence of Granulicatella elegans ATCC 700633.</title>
        <authorList>
            <consortium name="The Broad Institute Genome Sequencing Platform"/>
            <consortium name="The Broad Institute Genome Sequencing Center for Infectious Disease"/>
            <person name="Earl A."/>
            <person name="Ward D."/>
            <person name="Feldgarden M."/>
            <person name="Gevers D."/>
            <person name="Sibley C.D."/>
            <person name="Field T.R."/>
            <person name="Grinwis M."/>
            <person name="Eshaghurshan C.S."/>
            <person name="Surette M.G."/>
            <person name="Young S.K."/>
            <person name="Zeng Q."/>
            <person name="Gargeya S."/>
            <person name="Fitzgerald M."/>
            <person name="Haas B."/>
            <person name="Abouelleil A."/>
            <person name="Alvarado L."/>
            <person name="Arachchi H.M."/>
            <person name="Berlin A."/>
            <person name="Brown A."/>
            <person name="Chapman S.B."/>
            <person name="Chen Z."/>
            <person name="Dunbar C."/>
            <person name="Freedman E."/>
            <person name="Gearin G."/>
            <person name="Goldberg J."/>
            <person name="Griggs A."/>
            <person name="Gujja S."/>
            <person name="Heiman D."/>
            <person name="Howarth C."/>
            <person name="Larson L."/>
            <person name="Lui A."/>
            <person name="MacDonald P.J.P."/>
            <person name="Montmayeur A."/>
            <person name="Murphy C."/>
            <person name="Neiman D."/>
            <person name="Pearson M."/>
            <person name="Priest M."/>
            <person name="Roberts A."/>
            <person name="Saif S."/>
            <person name="Shea T."/>
            <person name="Shenoy N."/>
            <person name="Sisk P."/>
            <person name="Stolte C."/>
            <person name="Sykes S."/>
            <person name="Wortman J."/>
            <person name="Nusbaum C."/>
            <person name="Birren B."/>
        </authorList>
    </citation>
    <scope>NUCLEOTIDE SEQUENCE [LARGE SCALE GENOMIC DNA]</scope>
    <source>
        <strain evidence="4">ATCC 700633</strain>
    </source>
</reference>
<keyword evidence="5" id="KW-1185">Reference proteome</keyword>
<feature type="region of interest" description="Disordered" evidence="2">
    <location>
        <begin position="24"/>
        <end position="43"/>
    </location>
</feature>
<keyword evidence="1 3" id="KW-0732">Signal</keyword>
<evidence type="ECO:0000313" key="4">
    <source>
        <dbReference type="EMBL" id="EEW92618.1"/>
    </source>
</evidence>
<dbReference type="EMBL" id="ACRF02000003">
    <property type="protein sequence ID" value="EEW92618.1"/>
    <property type="molecule type" value="Genomic_DNA"/>
</dbReference>
<dbReference type="PROSITE" id="PS51257">
    <property type="entry name" value="PROKAR_LIPOPROTEIN"/>
    <property type="match status" value="1"/>
</dbReference>
<name>D0BNC8_9LACT</name>
<organism evidence="4 5">
    <name type="scientific">Granulicatella elegans ATCC 700633</name>
    <dbReference type="NCBI Taxonomy" id="626369"/>
    <lineage>
        <taxon>Bacteria</taxon>
        <taxon>Bacillati</taxon>
        <taxon>Bacillota</taxon>
        <taxon>Bacilli</taxon>
        <taxon>Lactobacillales</taxon>
        <taxon>Carnobacteriaceae</taxon>
        <taxon>Granulicatella</taxon>
    </lineage>
</organism>
<dbReference type="Gene3D" id="3.40.190.10">
    <property type="entry name" value="Periplasmic binding protein-like II"/>
    <property type="match status" value="2"/>
</dbReference>
<evidence type="ECO:0000256" key="2">
    <source>
        <dbReference type="SAM" id="MobiDB-lite"/>
    </source>
</evidence>
<proteinExistence type="predicted"/>